<dbReference type="AlphaFoldDB" id="A0A2W4ZHL3"/>
<dbReference type="SUPFAM" id="SSF143100">
    <property type="entry name" value="TTHA1013/TTHA0281-like"/>
    <property type="match status" value="1"/>
</dbReference>
<dbReference type="Proteomes" id="UP000249794">
    <property type="component" value="Unassembled WGS sequence"/>
</dbReference>
<accession>A0A2W4ZHL3</accession>
<dbReference type="EMBL" id="QBMP01000047">
    <property type="protein sequence ID" value="PZO57645.1"/>
    <property type="molecule type" value="Genomic_DNA"/>
</dbReference>
<comment type="caution">
    <text evidence="2">The sequence shown here is derived from an EMBL/GenBank/DDBJ whole genome shotgun (WGS) entry which is preliminary data.</text>
</comment>
<sequence length="81" mass="8885">MHQIVCKIGAVWDASAKVWTATSVDVPGLATEADTLEDLTQKLRVIVPELLQLNHVIPIDQASTVAIELTSHRQEWVEIAA</sequence>
<gene>
    <name evidence="2" type="ORF">DCF15_06545</name>
</gene>
<evidence type="ECO:0000313" key="3">
    <source>
        <dbReference type="Proteomes" id="UP000249794"/>
    </source>
</evidence>
<dbReference type="Pfam" id="PF08972">
    <property type="entry name" value="DUF1902"/>
    <property type="match status" value="1"/>
</dbReference>
<name>A0A2W4ZHL3_9CYAN</name>
<dbReference type="InterPro" id="IPR015066">
    <property type="entry name" value="DUF1902"/>
</dbReference>
<protein>
    <recommendedName>
        <fullName evidence="1">DUF1902 domain-containing protein</fullName>
    </recommendedName>
</protein>
<evidence type="ECO:0000313" key="2">
    <source>
        <dbReference type="EMBL" id="PZO57645.1"/>
    </source>
</evidence>
<organism evidence="2 3">
    <name type="scientific">Phormidesmis priestleyi</name>
    <dbReference type="NCBI Taxonomy" id="268141"/>
    <lineage>
        <taxon>Bacteria</taxon>
        <taxon>Bacillati</taxon>
        <taxon>Cyanobacteriota</taxon>
        <taxon>Cyanophyceae</taxon>
        <taxon>Leptolyngbyales</taxon>
        <taxon>Leptolyngbyaceae</taxon>
        <taxon>Phormidesmis</taxon>
    </lineage>
</organism>
<reference evidence="2 3" key="2">
    <citation type="submission" date="2018-06" db="EMBL/GenBank/DDBJ databases">
        <title>Metagenomic assembly of (sub)arctic Cyanobacteria and their associated microbiome from non-axenic cultures.</title>
        <authorList>
            <person name="Baurain D."/>
        </authorList>
    </citation>
    <scope>NUCLEOTIDE SEQUENCE [LARGE SCALE GENOMIC DNA]</scope>
    <source>
        <strain evidence="2">ULC027bin1</strain>
    </source>
</reference>
<dbReference type="InterPro" id="IPR035069">
    <property type="entry name" value="TTHA1013/TTHA0281-like"/>
</dbReference>
<reference evidence="3" key="1">
    <citation type="submission" date="2018-04" db="EMBL/GenBank/DDBJ databases">
        <authorList>
            <person name="Cornet L."/>
        </authorList>
    </citation>
    <scope>NUCLEOTIDE SEQUENCE [LARGE SCALE GENOMIC DNA]</scope>
</reference>
<feature type="domain" description="DUF1902" evidence="1">
    <location>
        <begin position="7"/>
        <end position="71"/>
    </location>
</feature>
<dbReference type="Gene3D" id="3.30.2390.10">
    <property type="entry name" value="TTHA1013-like"/>
    <property type="match status" value="1"/>
</dbReference>
<evidence type="ECO:0000259" key="1">
    <source>
        <dbReference type="Pfam" id="PF08972"/>
    </source>
</evidence>
<proteinExistence type="predicted"/>